<gene>
    <name evidence="2" type="ORF">FOPG_19536</name>
</gene>
<evidence type="ECO:0000256" key="1">
    <source>
        <dbReference type="SAM" id="MobiDB-lite"/>
    </source>
</evidence>
<dbReference type="AlphaFoldDB" id="X0GWA2"/>
<reference evidence="2" key="1">
    <citation type="submission" date="2011-11" db="EMBL/GenBank/DDBJ databases">
        <title>The Genome Sequence of Fusarium oxysporum PHW808.</title>
        <authorList>
            <consortium name="The Broad Institute Genome Sequencing Platform"/>
            <person name="Ma L.-J."/>
            <person name="Gale L.R."/>
            <person name="Schwartz D.C."/>
            <person name="Zhou S."/>
            <person name="Corby-Kistler H."/>
            <person name="Young S.K."/>
            <person name="Zeng Q."/>
            <person name="Gargeya S."/>
            <person name="Fitzgerald M."/>
            <person name="Haas B."/>
            <person name="Abouelleil A."/>
            <person name="Alvarado L."/>
            <person name="Arachchi H.M."/>
            <person name="Berlin A."/>
            <person name="Brown A."/>
            <person name="Chapman S.B."/>
            <person name="Chen Z."/>
            <person name="Dunbar C."/>
            <person name="Freedman E."/>
            <person name="Gearin G."/>
            <person name="Goldberg J."/>
            <person name="Griggs A."/>
            <person name="Gujja S."/>
            <person name="Heiman D."/>
            <person name="Howarth C."/>
            <person name="Larson L."/>
            <person name="Lui A."/>
            <person name="MacDonald P.J.P."/>
            <person name="Montmayeur A."/>
            <person name="Murphy C."/>
            <person name="Neiman D."/>
            <person name="Pearson M."/>
            <person name="Priest M."/>
            <person name="Roberts A."/>
            <person name="Saif S."/>
            <person name="Shea T."/>
            <person name="Shenoy N."/>
            <person name="Sisk P."/>
            <person name="Stolte C."/>
            <person name="Sykes S."/>
            <person name="Wortman J."/>
            <person name="Nusbaum C."/>
            <person name="Birren B."/>
        </authorList>
    </citation>
    <scope>NUCLEOTIDE SEQUENCE [LARGE SCALE GENOMIC DNA]</scope>
    <source>
        <strain evidence="2">54008</strain>
    </source>
</reference>
<organism evidence="2">
    <name type="scientific">Fusarium oxysporum f. sp. conglutinans race 2 54008</name>
    <dbReference type="NCBI Taxonomy" id="1089457"/>
    <lineage>
        <taxon>Eukaryota</taxon>
        <taxon>Fungi</taxon>
        <taxon>Dikarya</taxon>
        <taxon>Ascomycota</taxon>
        <taxon>Pezizomycotina</taxon>
        <taxon>Sordariomycetes</taxon>
        <taxon>Hypocreomycetidae</taxon>
        <taxon>Hypocreales</taxon>
        <taxon>Nectriaceae</taxon>
        <taxon>Fusarium</taxon>
        <taxon>Fusarium oxysporum species complex</taxon>
    </lineage>
</organism>
<feature type="region of interest" description="Disordered" evidence="1">
    <location>
        <begin position="1"/>
        <end position="42"/>
    </location>
</feature>
<dbReference type="EMBL" id="KK034277">
    <property type="protein sequence ID" value="EXL64195.1"/>
    <property type="molecule type" value="Genomic_DNA"/>
</dbReference>
<reference evidence="2" key="2">
    <citation type="submission" date="2014-03" db="EMBL/GenBank/DDBJ databases">
        <title>The Genome Annotation of Fusarium oxysporum PHW808.</title>
        <authorList>
            <consortium name="The Broad Institute Genomics Platform"/>
            <person name="Ma L.-J."/>
            <person name="Corby-Kistler H."/>
            <person name="Broz K."/>
            <person name="Gale L.R."/>
            <person name="Jonkers W."/>
            <person name="O'Donnell K."/>
            <person name="Ploetz R."/>
            <person name="Steinberg C."/>
            <person name="Schwartz D.C."/>
            <person name="VanEtten H."/>
            <person name="Zhou S."/>
            <person name="Young S.K."/>
            <person name="Zeng Q."/>
            <person name="Gargeya S."/>
            <person name="Fitzgerald M."/>
            <person name="Abouelleil A."/>
            <person name="Alvarado L."/>
            <person name="Chapman S.B."/>
            <person name="Gainer-Dewar J."/>
            <person name="Goldberg J."/>
            <person name="Griggs A."/>
            <person name="Gujja S."/>
            <person name="Hansen M."/>
            <person name="Howarth C."/>
            <person name="Imamovic A."/>
            <person name="Ireland A."/>
            <person name="Larimer J."/>
            <person name="McCowan C."/>
            <person name="Murphy C."/>
            <person name="Pearson M."/>
            <person name="Poon T.W."/>
            <person name="Priest M."/>
            <person name="Roberts A."/>
            <person name="Saif S."/>
            <person name="Shea T."/>
            <person name="Sykes S."/>
            <person name="Wortman J."/>
            <person name="Nusbaum C."/>
            <person name="Birren B."/>
        </authorList>
    </citation>
    <scope>NUCLEOTIDE SEQUENCE</scope>
    <source>
        <strain evidence="2">54008</strain>
    </source>
</reference>
<feature type="compositionally biased region" description="Basic and acidic residues" evidence="1">
    <location>
        <begin position="16"/>
        <end position="32"/>
    </location>
</feature>
<dbReference type="Proteomes" id="UP000030676">
    <property type="component" value="Unassembled WGS sequence"/>
</dbReference>
<dbReference type="HOGENOM" id="CLU_3337950_0_0_1"/>
<evidence type="ECO:0000313" key="2">
    <source>
        <dbReference type="EMBL" id="EXL64195.1"/>
    </source>
</evidence>
<name>X0GWA2_FUSOX</name>
<accession>X0GWA2</accession>
<proteinExistence type="predicted"/>
<protein>
    <submittedName>
        <fullName evidence="2">Uncharacterized protein</fullName>
    </submittedName>
</protein>
<sequence>MYHGTSRTVSDGDAGADAKRAQSFEPPRDRRLMWNASKVKRV</sequence>